<keyword evidence="4" id="KW-1185">Reference proteome</keyword>
<comment type="caution">
    <text evidence="3">The sequence shown here is derived from an EMBL/GenBank/DDBJ whole genome shotgun (WGS) entry which is preliminary data.</text>
</comment>
<proteinExistence type="predicted"/>
<gene>
    <name evidence="3" type="ORF">AVEN_71866_1</name>
</gene>
<feature type="coiled-coil region" evidence="1">
    <location>
        <begin position="40"/>
        <end position="81"/>
    </location>
</feature>
<accession>A0A4Y2Q1L0</accession>
<evidence type="ECO:0000256" key="2">
    <source>
        <dbReference type="SAM" id="MobiDB-lite"/>
    </source>
</evidence>
<evidence type="ECO:0000313" key="4">
    <source>
        <dbReference type="Proteomes" id="UP000499080"/>
    </source>
</evidence>
<reference evidence="3 4" key="1">
    <citation type="journal article" date="2019" name="Sci. Rep.">
        <title>Orb-weaving spider Araneus ventricosus genome elucidates the spidroin gene catalogue.</title>
        <authorList>
            <person name="Kono N."/>
            <person name="Nakamura H."/>
            <person name="Ohtoshi R."/>
            <person name="Moran D.A.P."/>
            <person name="Shinohara A."/>
            <person name="Yoshida Y."/>
            <person name="Fujiwara M."/>
            <person name="Mori M."/>
            <person name="Tomita M."/>
            <person name="Arakawa K."/>
        </authorList>
    </citation>
    <scope>NUCLEOTIDE SEQUENCE [LARGE SCALE GENOMIC DNA]</scope>
</reference>
<feature type="compositionally biased region" description="Basic and acidic residues" evidence="2">
    <location>
        <begin position="140"/>
        <end position="149"/>
    </location>
</feature>
<dbReference type="AlphaFoldDB" id="A0A4Y2Q1L0"/>
<keyword evidence="1" id="KW-0175">Coiled coil</keyword>
<evidence type="ECO:0000313" key="3">
    <source>
        <dbReference type="EMBL" id="GBN56760.1"/>
    </source>
</evidence>
<dbReference type="EMBL" id="BGPR01012585">
    <property type="protein sequence ID" value="GBN56760.1"/>
    <property type="molecule type" value="Genomic_DNA"/>
</dbReference>
<name>A0A4Y2Q1L0_ARAVE</name>
<protein>
    <submittedName>
        <fullName evidence="3">Uncharacterized protein</fullName>
    </submittedName>
</protein>
<sequence>MTELASDPLLPLDFKYDASLLRDITGPLRPNELIADDFTTEILLEKKREYEAKLRKCETELLKKQEDLQQYEDEIKLAQFDERDSASAKVKKRAVDILVKDLSHLQCVEHILNVQLHLVNFSLSCLSNDSLPQSGSDQANPRDADDQRGVSKNSANEQREDLNVTLSRKSKIIMEKLKQPFFTLKQKHVSFIY</sequence>
<dbReference type="OrthoDB" id="10449812at2759"/>
<dbReference type="Proteomes" id="UP000499080">
    <property type="component" value="Unassembled WGS sequence"/>
</dbReference>
<organism evidence="3 4">
    <name type="scientific">Araneus ventricosus</name>
    <name type="common">Orbweaver spider</name>
    <name type="synonym">Epeira ventricosa</name>
    <dbReference type="NCBI Taxonomy" id="182803"/>
    <lineage>
        <taxon>Eukaryota</taxon>
        <taxon>Metazoa</taxon>
        <taxon>Ecdysozoa</taxon>
        <taxon>Arthropoda</taxon>
        <taxon>Chelicerata</taxon>
        <taxon>Arachnida</taxon>
        <taxon>Araneae</taxon>
        <taxon>Araneomorphae</taxon>
        <taxon>Entelegynae</taxon>
        <taxon>Araneoidea</taxon>
        <taxon>Araneidae</taxon>
        <taxon>Araneus</taxon>
    </lineage>
</organism>
<evidence type="ECO:0000256" key="1">
    <source>
        <dbReference type="SAM" id="Coils"/>
    </source>
</evidence>
<feature type="region of interest" description="Disordered" evidence="2">
    <location>
        <begin position="132"/>
        <end position="161"/>
    </location>
</feature>